<dbReference type="Pfam" id="PF04542">
    <property type="entry name" value="Sigma70_r2"/>
    <property type="match status" value="1"/>
</dbReference>
<comment type="caution">
    <text evidence="10">The sequence shown here is derived from an EMBL/GenBank/DDBJ whole genome shotgun (WGS) entry which is preliminary data.</text>
</comment>
<evidence type="ECO:0000256" key="1">
    <source>
        <dbReference type="ARBA" id="ARBA00010641"/>
    </source>
</evidence>
<evidence type="ECO:0000259" key="8">
    <source>
        <dbReference type="Pfam" id="PF08281"/>
    </source>
</evidence>
<evidence type="ECO:0000313" key="11">
    <source>
        <dbReference type="Proteomes" id="UP000215596"/>
    </source>
</evidence>
<dbReference type="RefSeq" id="WP_095263955.1">
    <property type="nucleotide sequence ID" value="NZ_NPBY01000015.1"/>
</dbReference>
<dbReference type="GO" id="GO:0006950">
    <property type="term" value="P:response to stress"/>
    <property type="evidence" value="ECO:0007669"/>
    <property type="project" value="UniProtKB-ARBA"/>
</dbReference>
<evidence type="ECO:0000256" key="4">
    <source>
        <dbReference type="ARBA" id="ARBA00023125"/>
    </source>
</evidence>
<evidence type="ECO:0000313" key="10">
    <source>
        <dbReference type="EMBL" id="PAD78873.1"/>
    </source>
</evidence>
<dbReference type="Gene3D" id="1.10.1740.10">
    <property type="match status" value="1"/>
</dbReference>
<evidence type="ECO:0000313" key="12">
    <source>
        <dbReference type="Proteomes" id="UP000435177"/>
    </source>
</evidence>
<dbReference type="GO" id="GO:0006352">
    <property type="term" value="P:DNA-templated transcription initiation"/>
    <property type="evidence" value="ECO:0007669"/>
    <property type="project" value="InterPro"/>
</dbReference>
<dbReference type="PROSITE" id="PS01063">
    <property type="entry name" value="SIGMA70_ECF"/>
    <property type="match status" value="1"/>
</dbReference>
<dbReference type="EMBL" id="WOAA01000003">
    <property type="protein sequence ID" value="MUG65601.1"/>
    <property type="molecule type" value="Genomic_DNA"/>
</dbReference>
<dbReference type="InterPro" id="IPR013325">
    <property type="entry name" value="RNA_pol_sigma_r2"/>
</dbReference>
<dbReference type="InterPro" id="IPR007627">
    <property type="entry name" value="RNA_pol_sigma70_r2"/>
</dbReference>
<dbReference type="Pfam" id="PF08281">
    <property type="entry name" value="Sigma70_r4_2"/>
    <property type="match status" value="1"/>
</dbReference>
<keyword evidence="4 6" id="KW-0238">DNA-binding</keyword>
<dbReference type="PANTHER" id="PTHR43133:SF8">
    <property type="entry name" value="RNA POLYMERASE SIGMA FACTOR HI_1459-RELATED"/>
    <property type="match status" value="1"/>
</dbReference>
<dbReference type="InterPro" id="IPR013249">
    <property type="entry name" value="RNA_pol_sigma70_r4_t2"/>
</dbReference>
<dbReference type="Proteomes" id="UP000435177">
    <property type="component" value="Unassembled WGS sequence"/>
</dbReference>
<protein>
    <recommendedName>
        <fullName evidence="6">RNA polymerase sigma factor</fullName>
    </recommendedName>
</protein>
<organism evidence="10 11">
    <name type="scientific">Paenibacillus campinasensis</name>
    <dbReference type="NCBI Taxonomy" id="66347"/>
    <lineage>
        <taxon>Bacteria</taxon>
        <taxon>Bacillati</taxon>
        <taxon>Bacillota</taxon>
        <taxon>Bacilli</taxon>
        <taxon>Bacillales</taxon>
        <taxon>Paenibacillaceae</taxon>
        <taxon>Paenibacillus</taxon>
    </lineage>
</organism>
<sequence>MEQWFYLLQSPLDELDTKIQELVFRSFYQFVYRDILFMVRDHSLAEDIIQEAFIKAITKGPQMRSCANIPAWIKQVTRNTALDHLRKLKRDRQILVESFVHRGDTAFEEISVTSEVEVRERDKLLYQAMAELKSDYRQVLLLFYIEGRPYRDICKELGMSEPVLTQRLARARKKLLQHFLRKWADNHE</sequence>
<keyword evidence="2 6" id="KW-0805">Transcription regulation</keyword>
<reference evidence="10 11" key="1">
    <citation type="submission" date="2017-07" db="EMBL/GenBank/DDBJ databases">
        <title>Isolation and whole genome analysis of endospore-forming bacteria from heroin.</title>
        <authorList>
            <person name="Kalinowski J."/>
            <person name="Ahrens B."/>
            <person name="Al-Dilaimi A."/>
            <person name="Winkler A."/>
            <person name="Wibberg D."/>
            <person name="Schleenbecker U."/>
            <person name="Ruckert C."/>
            <person name="Wolfel R."/>
            <person name="Grass G."/>
        </authorList>
    </citation>
    <scope>NUCLEOTIDE SEQUENCE [LARGE SCALE GENOMIC DNA]</scope>
    <source>
        <strain evidence="10 11">7537-G1</strain>
    </source>
</reference>
<dbReference type="NCBIfam" id="TIGR02937">
    <property type="entry name" value="sigma70-ECF"/>
    <property type="match status" value="1"/>
</dbReference>
<dbReference type="InterPro" id="IPR000838">
    <property type="entry name" value="RNA_pol_sigma70_ECF_CS"/>
</dbReference>
<evidence type="ECO:0000259" key="7">
    <source>
        <dbReference type="Pfam" id="PF04542"/>
    </source>
</evidence>
<dbReference type="OrthoDB" id="2657224at2"/>
<dbReference type="InterPro" id="IPR039425">
    <property type="entry name" value="RNA_pol_sigma-70-like"/>
</dbReference>
<dbReference type="SUPFAM" id="SSF88946">
    <property type="entry name" value="Sigma2 domain of RNA polymerase sigma factors"/>
    <property type="match status" value="1"/>
</dbReference>
<keyword evidence="5 6" id="KW-0804">Transcription</keyword>
<comment type="similarity">
    <text evidence="1 6">Belongs to the sigma-70 factor family. ECF subfamily.</text>
</comment>
<dbReference type="Proteomes" id="UP000215596">
    <property type="component" value="Unassembled WGS sequence"/>
</dbReference>
<reference evidence="9 12" key="2">
    <citation type="submission" date="2019-11" db="EMBL/GenBank/DDBJ databases">
        <title>Draft genome sequences of five Paenibacillus species of dairy origin.</title>
        <authorList>
            <person name="Olajide A.M."/>
            <person name="Chen S."/>
            <person name="Lapointe G."/>
        </authorList>
    </citation>
    <scope>NUCLEOTIDE SEQUENCE [LARGE SCALE GENOMIC DNA]</scope>
    <source>
        <strain evidence="9 12">3CS1</strain>
    </source>
</reference>
<dbReference type="EMBL" id="NPBY01000015">
    <property type="protein sequence ID" value="PAD78873.1"/>
    <property type="molecule type" value="Genomic_DNA"/>
</dbReference>
<evidence type="ECO:0000256" key="2">
    <source>
        <dbReference type="ARBA" id="ARBA00023015"/>
    </source>
</evidence>
<dbReference type="Gene3D" id="1.10.10.10">
    <property type="entry name" value="Winged helix-like DNA-binding domain superfamily/Winged helix DNA-binding domain"/>
    <property type="match status" value="1"/>
</dbReference>
<feature type="domain" description="RNA polymerase sigma factor 70 region 4 type 2" evidence="8">
    <location>
        <begin position="124"/>
        <end position="175"/>
    </location>
</feature>
<evidence type="ECO:0000313" key="9">
    <source>
        <dbReference type="EMBL" id="MUG65601.1"/>
    </source>
</evidence>
<evidence type="ECO:0000256" key="3">
    <source>
        <dbReference type="ARBA" id="ARBA00023082"/>
    </source>
</evidence>
<dbReference type="PANTHER" id="PTHR43133">
    <property type="entry name" value="RNA POLYMERASE ECF-TYPE SIGMA FACTO"/>
    <property type="match status" value="1"/>
</dbReference>
<gene>
    <name evidence="10" type="ORF">CHH67_05315</name>
    <name evidence="9" type="ORF">GNP94_06210</name>
</gene>
<dbReference type="CDD" id="cd06171">
    <property type="entry name" value="Sigma70_r4"/>
    <property type="match status" value="1"/>
</dbReference>
<keyword evidence="12" id="KW-1185">Reference proteome</keyword>
<dbReference type="GO" id="GO:0016987">
    <property type="term" value="F:sigma factor activity"/>
    <property type="evidence" value="ECO:0007669"/>
    <property type="project" value="UniProtKB-KW"/>
</dbReference>
<proteinExistence type="inferred from homology"/>
<evidence type="ECO:0000256" key="5">
    <source>
        <dbReference type="ARBA" id="ARBA00023163"/>
    </source>
</evidence>
<feature type="domain" description="RNA polymerase sigma-70 region 2" evidence="7">
    <location>
        <begin position="24"/>
        <end position="90"/>
    </location>
</feature>
<dbReference type="InterPro" id="IPR013324">
    <property type="entry name" value="RNA_pol_sigma_r3/r4-like"/>
</dbReference>
<dbReference type="InterPro" id="IPR014284">
    <property type="entry name" value="RNA_pol_sigma-70_dom"/>
</dbReference>
<name>A0A268F0L3_9BACL</name>
<dbReference type="GO" id="GO:0003677">
    <property type="term" value="F:DNA binding"/>
    <property type="evidence" value="ECO:0007669"/>
    <property type="project" value="UniProtKB-KW"/>
</dbReference>
<keyword evidence="3 6" id="KW-0731">Sigma factor</keyword>
<dbReference type="AlphaFoldDB" id="A0A268F0L3"/>
<evidence type="ECO:0000256" key="6">
    <source>
        <dbReference type="RuleBase" id="RU000716"/>
    </source>
</evidence>
<dbReference type="SUPFAM" id="SSF88659">
    <property type="entry name" value="Sigma3 and sigma4 domains of RNA polymerase sigma factors"/>
    <property type="match status" value="1"/>
</dbReference>
<dbReference type="InterPro" id="IPR036388">
    <property type="entry name" value="WH-like_DNA-bd_sf"/>
</dbReference>
<accession>A0A268F0L3</accession>